<reference evidence="1 2" key="1">
    <citation type="journal article" date="2018" name="New Phytol.">
        <title>Phylogenomics of Endogonaceae and evolution of mycorrhizas within Mucoromycota.</title>
        <authorList>
            <person name="Chang Y."/>
            <person name="Desiro A."/>
            <person name="Na H."/>
            <person name="Sandor L."/>
            <person name="Lipzen A."/>
            <person name="Clum A."/>
            <person name="Barry K."/>
            <person name="Grigoriev I.V."/>
            <person name="Martin F.M."/>
            <person name="Stajich J.E."/>
            <person name="Smith M.E."/>
            <person name="Bonito G."/>
            <person name="Spatafora J.W."/>
        </authorList>
    </citation>
    <scope>NUCLEOTIDE SEQUENCE [LARGE SCALE GENOMIC DNA]</scope>
    <source>
        <strain evidence="1 2">AD002</strain>
    </source>
</reference>
<sequence>MYQQCQLYEGHVAYGHLFVRGKGEFWIFVSGQFGLNNGVLCISLRSYNVKLLLILVYAPSSSNGKCLGSFNVLQSATSCQPASSSDSEVLATTYLSRSSTSNFKNASILLVNQLWNKRRGGAFIDETLRGTYFGRFR</sequence>
<accession>A0A433QCS2</accession>
<evidence type="ECO:0000313" key="2">
    <source>
        <dbReference type="Proteomes" id="UP000274822"/>
    </source>
</evidence>
<dbReference type="Proteomes" id="UP000274822">
    <property type="component" value="Unassembled WGS sequence"/>
</dbReference>
<comment type="caution">
    <text evidence="1">The sequence shown here is derived from an EMBL/GenBank/DDBJ whole genome shotgun (WGS) entry which is preliminary data.</text>
</comment>
<name>A0A433QCS2_9FUNG</name>
<dbReference type="AlphaFoldDB" id="A0A433QCS2"/>
<protein>
    <submittedName>
        <fullName evidence="1">Uncharacterized protein</fullName>
    </submittedName>
</protein>
<dbReference type="EMBL" id="RBNJ01008137">
    <property type="protein sequence ID" value="RUS27585.1"/>
    <property type="molecule type" value="Genomic_DNA"/>
</dbReference>
<evidence type="ECO:0000313" key="1">
    <source>
        <dbReference type="EMBL" id="RUS27585.1"/>
    </source>
</evidence>
<gene>
    <name evidence="1" type="ORF">BC938DRAFT_483036</name>
</gene>
<proteinExistence type="predicted"/>
<keyword evidence="2" id="KW-1185">Reference proteome</keyword>
<organism evidence="1 2">
    <name type="scientific">Jimgerdemannia flammicorona</name>
    <dbReference type="NCBI Taxonomy" id="994334"/>
    <lineage>
        <taxon>Eukaryota</taxon>
        <taxon>Fungi</taxon>
        <taxon>Fungi incertae sedis</taxon>
        <taxon>Mucoromycota</taxon>
        <taxon>Mucoromycotina</taxon>
        <taxon>Endogonomycetes</taxon>
        <taxon>Endogonales</taxon>
        <taxon>Endogonaceae</taxon>
        <taxon>Jimgerdemannia</taxon>
    </lineage>
</organism>